<dbReference type="GO" id="GO:0005819">
    <property type="term" value="C:spindle"/>
    <property type="evidence" value="ECO:0007669"/>
    <property type="project" value="TreeGrafter"/>
</dbReference>
<dbReference type="GO" id="GO:0000226">
    <property type="term" value="P:microtubule cytoskeleton organization"/>
    <property type="evidence" value="ECO:0007669"/>
    <property type="project" value="TreeGrafter"/>
</dbReference>
<name>A0A8T0DYA2_9TREM</name>
<reference evidence="4 5" key="1">
    <citation type="submission" date="2019-07" db="EMBL/GenBank/DDBJ databases">
        <title>Annotation for the trematode Paragonimus westermani.</title>
        <authorList>
            <person name="Choi Y.-J."/>
        </authorList>
    </citation>
    <scope>NUCLEOTIDE SEQUENCE [LARGE SCALE GENOMIC DNA]</scope>
    <source>
        <strain evidence="4">180907_Pwestermani</strain>
    </source>
</reference>
<dbReference type="AlphaFoldDB" id="A0A8T0DYA2"/>
<dbReference type="InterPro" id="IPR011992">
    <property type="entry name" value="EF-hand-dom_pair"/>
</dbReference>
<dbReference type="GO" id="GO:0005737">
    <property type="term" value="C:cytoplasm"/>
    <property type="evidence" value="ECO:0007669"/>
    <property type="project" value="UniProtKB-SubCell"/>
</dbReference>
<protein>
    <submittedName>
        <fullName evidence="4">Serine/threonine-protein phosphatase 2A regulatory subunits B and gamma</fullName>
    </submittedName>
</protein>
<organism evidence="4 5">
    <name type="scientific">Paragonimus westermani</name>
    <dbReference type="NCBI Taxonomy" id="34504"/>
    <lineage>
        <taxon>Eukaryota</taxon>
        <taxon>Metazoa</taxon>
        <taxon>Spiralia</taxon>
        <taxon>Lophotrochozoa</taxon>
        <taxon>Platyhelminthes</taxon>
        <taxon>Trematoda</taxon>
        <taxon>Digenea</taxon>
        <taxon>Plagiorchiida</taxon>
        <taxon>Troglotremata</taxon>
        <taxon>Troglotrematidae</taxon>
        <taxon>Paragonimus</taxon>
    </lineage>
</organism>
<comment type="caution">
    <text evidence="4">The sequence shown here is derived from an EMBL/GenBank/DDBJ whole genome shotgun (WGS) entry which is preliminary data.</text>
</comment>
<sequence length="442" mass="51378">MDKAVPNITHDTDSNRRTLDETTDKLFREYYLAWGGQEAITEAEIEQLPEFFHRVPLDHEIMPQKLREDARATLLEKRSHELLENEELQSLWSVLGKFQSPPEIAGVKYITYENFKKAAQEASPKAKIYFTASTYAKLVHPDDKLSRVDILSFFNYVMKKVWMQQTRIGISLYDVTGEGYLREVDLENYILELIPSLCQLSHLERSFQTFYVCTAVRKFFFFLDPMHLGRVRIMDILASGFLDCMLELRESQTTEEQLANNWFSHQSAMRIYGSYLQLDEDRNGMLTRAELSRYGNGTLTDAFLDRVFQECITYDGEMDYKAYLDFVLAMENKREPQALAYLFRILDIGGRGRLDGITLRHFYDSMEEKLLAAGSLSPAFNDVQNEIFDMVEPVNPNYITLNDLIRCGKGDTIISLLIDLQGFWSHENREMFMTELPDEAEL</sequence>
<dbReference type="PANTHER" id="PTHR12085:SF3">
    <property type="entry name" value="SERINE_THREONINE-PROTEIN PHOSPHATASE 2A REGULATORY SUBUNIT B'' SUBUNIT GAMMA"/>
    <property type="match status" value="1"/>
</dbReference>
<dbReference type="PROSITE" id="PS00018">
    <property type="entry name" value="EF_HAND_1"/>
    <property type="match status" value="1"/>
</dbReference>
<comment type="subcellular location">
    <subcellularLocation>
        <location evidence="1">Cytoplasm</location>
    </subcellularLocation>
</comment>
<dbReference type="PANTHER" id="PTHR12085">
    <property type="entry name" value="SERINE/THREONINE-PROTEIN PHOSPHATASE 2A REGULATORY SUBUNIT B'' SUBUNIT GAMMA"/>
    <property type="match status" value="1"/>
</dbReference>
<evidence type="ECO:0000256" key="1">
    <source>
        <dbReference type="ARBA" id="ARBA00004496"/>
    </source>
</evidence>
<dbReference type="Gene3D" id="1.10.238.10">
    <property type="entry name" value="EF-hand"/>
    <property type="match status" value="1"/>
</dbReference>
<keyword evidence="2" id="KW-0963">Cytoplasm</keyword>
<proteinExistence type="predicted"/>
<dbReference type="EMBL" id="JTDF01000157">
    <property type="protein sequence ID" value="KAF8572142.1"/>
    <property type="molecule type" value="Genomic_DNA"/>
</dbReference>
<gene>
    <name evidence="4" type="ORF">P879_00597</name>
</gene>
<evidence type="ECO:0000313" key="5">
    <source>
        <dbReference type="Proteomes" id="UP000699462"/>
    </source>
</evidence>
<dbReference type="GO" id="GO:0035303">
    <property type="term" value="P:regulation of dephosphorylation"/>
    <property type="evidence" value="ECO:0007669"/>
    <property type="project" value="InterPro"/>
</dbReference>
<dbReference type="InterPro" id="IPR018247">
    <property type="entry name" value="EF_Hand_1_Ca_BS"/>
</dbReference>
<keyword evidence="5" id="KW-1185">Reference proteome</keyword>
<dbReference type="SUPFAM" id="SSF47473">
    <property type="entry name" value="EF-hand"/>
    <property type="match status" value="1"/>
</dbReference>
<dbReference type="GO" id="GO:0005813">
    <property type="term" value="C:centrosome"/>
    <property type="evidence" value="ECO:0007669"/>
    <property type="project" value="TreeGrafter"/>
</dbReference>
<dbReference type="OrthoDB" id="10265007at2759"/>
<dbReference type="CDD" id="cd21505">
    <property type="entry name" value="PPP2R3C"/>
    <property type="match status" value="1"/>
</dbReference>
<dbReference type="GO" id="GO:0030865">
    <property type="term" value="P:cortical cytoskeleton organization"/>
    <property type="evidence" value="ECO:0007669"/>
    <property type="project" value="TreeGrafter"/>
</dbReference>
<dbReference type="InterPro" id="IPR039865">
    <property type="entry name" value="PPP2R3C"/>
</dbReference>
<evidence type="ECO:0000313" key="4">
    <source>
        <dbReference type="EMBL" id="KAF8572142.1"/>
    </source>
</evidence>
<keyword evidence="3" id="KW-0106">Calcium</keyword>
<accession>A0A8T0DYA2</accession>
<dbReference type="Proteomes" id="UP000699462">
    <property type="component" value="Unassembled WGS sequence"/>
</dbReference>
<evidence type="ECO:0000256" key="3">
    <source>
        <dbReference type="ARBA" id="ARBA00022837"/>
    </source>
</evidence>
<evidence type="ECO:0000256" key="2">
    <source>
        <dbReference type="ARBA" id="ARBA00022490"/>
    </source>
</evidence>